<organism evidence="8 9">
    <name type="scientific">Okeania hirsuta</name>
    <dbReference type="NCBI Taxonomy" id="1458930"/>
    <lineage>
        <taxon>Bacteria</taxon>
        <taxon>Bacillati</taxon>
        <taxon>Cyanobacteriota</taxon>
        <taxon>Cyanophyceae</taxon>
        <taxon>Oscillatoriophycideae</taxon>
        <taxon>Oscillatoriales</taxon>
        <taxon>Microcoleaceae</taxon>
        <taxon>Okeania</taxon>
    </lineage>
</organism>
<proteinExistence type="inferred from homology"/>
<keyword evidence="3 6" id="KW-0819">tRNA processing</keyword>
<comment type="caution">
    <text evidence="8">The sequence shown here is derived from an EMBL/GenBank/DDBJ whole genome shotgun (WGS) entry which is preliminary data.</text>
</comment>
<keyword evidence="6" id="KW-0479">Metal-binding</keyword>
<dbReference type="HAMAP" id="MF_00168">
    <property type="entry name" value="Q_tRNA_Tgt"/>
    <property type="match status" value="1"/>
</dbReference>
<feature type="domain" description="tRNA-guanine(15) transglycosylase-like" evidence="7">
    <location>
        <begin position="16"/>
        <end position="360"/>
    </location>
</feature>
<feature type="binding site" evidence="6">
    <location>
        <position position="218"/>
    </location>
    <ligand>
        <name>substrate</name>
    </ligand>
</feature>
<feature type="binding site" evidence="6">
    <location>
        <position position="149"/>
    </location>
    <ligand>
        <name>substrate</name>
    </ligand>
</feature>
<comment type="function">
    <text evidence="6">Catalyzes the base-exchange of a guanine (G) residue with the queuine precursor 7-aminomethyl-7-deazaguanine (PreQ1) at position 34 (anticodon wobble position) in tRNAs with GU(N) anticodons (tRNA-Asp, -Asn, -His and -Tyr). Catalysis occurs through a double-displacement mechanism. The nucleophile active site attacks the C1' of nucleotide 34 to detach the guanine base from the RNA, forming a covalent enzyme-RNA intermediate. The proton acceptor active site deprotonates the incoming PreQ1, allowing a nucleophilic attack on the C1' of the ribose to form the product. After dissociation, two additional enzymatic reactions on the tRNA convert PreQ1 to queuine (Q), resulting in the hypermodified nucleoside queuosine (7-(((4,5-cis-dihydroxy-2-cyclopenten-1-yl)amino)methyl)-7-deazaguanosine).</text>
</comment>
<dbReference type="GO" id="GO:0008616">
    <property type="term" value="P:tRNA queuosine(34) biosynthetic process"/>
    <property type="evidence" value="ECO:0007669"/>
    <property type="project" value="UniProtKB-UniRule"/>
</dbReference>
<keyword evidence="4 6" id="KW-0671">Queuosine biosynthesis</keyword>
<evidence type="ECO:0000259" key="7">
    <source>
        <dbReference type="Pfam" id="PF01702"/>
    </source>
</evidence>
<dbReference type="RefSeq" id="WP_124143511.1">
    <property type="nucleotide sequence ID" value="NZ_CAWOKI010000351.1"/>
</dbReference>
<dbReference type="InterPro" id="IPR036511">
    <property type="entry name" value="TGT-like_sf"/>
</dbReference>
<evidence type="ECO:0000256" key="4">
    <source>
        <dbReference type="ARBA" id="ARBA00022785"/>
    </source>
</evidence>
<dbReference type="Gene3D" id="3.20.20.105">
    <property type="entry name" value="Queuine tRNA-ribosyltransferase-like"/>
    <property type="match status" value="1"/>
</dbReference>
<evidence type="ECO:0000256" key="6">
    <source>
        <dbReference type="HAMAP-Rule" id="MF_00168"/>
    </source>
</evidence>
<dbReference type="PANTHER" id="PTHR46499">
    <property type="entry name" value="QUEUINE TRNA-RIBOSYLTRANSFERASE"/>
    <property type="match status" value="1"/>
</dbReference>
<feature type="binding site" evidence="6">
    <location>
        <position position="306"/>
    </location>
    <ligand>
        <name>Zn(2+)</name>
        <dbReference type="ChEBI" id="CHEBI:29105"/>
    </ligand>
</feature>
<dbReference type="GO" id="GO:0046872">
    <property type="term" value="F:metal ion binding"/>
    <property type="evidence" value="ECO:0007669"/>
    <property type="project" value="UniProtKB-KW"/>
</dbReference>
<dbReference type="NCBIfam" id="TIGR00449">
    <property type="entry name" value="tgt_general"/>
    <property type="match status" value="1"/>
</dbReference>
<dbReference type="InterPro" id="IPR002616">
    <property type="entry name" value="tRNA_ribo_trans-like"/>
</dbReference>
<keyword evidence="2 6" id="KW-0808">Transferase</keyword>
<dbReference type="FunFam" id="3.20.20.105:FF:000001">
    <property type="entry name" value="Queuine tRNA-ribosyltransferase"/>
    <property type="match status" value="1"/>
</dbReference>
<accession>A0A3N6R8A5</accession>
<dbReference type="NCBIfam" id="TIGR00430">
    <property type="entry name" value="Q_tRNA_tgt"/>
    <property type="match status" value="1"/>
</dbReference>
<sequence>MSQNFSFHFQACCSNTKARAGVFLTPHGSVDTPRFMPVGTLATVKTLTPTQLEKAGAQMILANTYHLHLQPGESIIAGAGGLHKFMAWSGPILTDSGGFQVFSLGEIRTISETGVKFRSPRDGSIIDITPERSIQIQNELGADVIMAFDECPPYPASREEVELATNRTYRWLKRCIEAHQRQDQALFGIVQGGVYPDLRSVAARQLVDLDLPGYAIGGVSVGEPGELIDDIVKVTAPLLPEDKPRYLMGVGTYREMVRAIASGIDLFDCVIPTRLGRHGVALVRGERWNLKNAKFREDYTPLDESCPCYCCQNFSRAYLAHLVRAKESLGYTLLSLHNVTELIRFTQRIRDAILGDRFTTEFAGWL</sequence>
<dbReference type="InterPro" id="IPR050076">
    <property type="entry name" value="ArchSynthase1/Queuine_TRR"/>
</dbReference>
<evidence type="ECO:0000256" key="3">
    <source>
        <dbReference type="ARBA" id="ARBA00022694"/>
    </source>
</evidence>
<evidence type="ECO:0000313" key="9">
    <source>
        <dbReference type="Proteomes" id="UP000269154"/>
    </source>
</evidence>
<feature type="binding site" evidence="6">
    <location>
        <begin position="95"/>
        <end position="99"/>
    </location>
    <ligand>
        <name>substrate</name>
    </ligand>
</feature>
<name>A0A3N6R8A5_9CYAN</name>
<keyword evidence="9" id="KW-1185">Reference proteome</keyword>
<reference evidence="8 9" key="1">
    <citation type="journal article" date="2018" name="ACS Chem. Biol.">
        <title>Ketoreductase domain dysfunction expands chemodiversity: malyngamide biosynthesis in the cyanobacterium Okeania hirsuta.</title>
        <authorList>
            <person name="Moss N.A."/>
            <person name="Leao T."/>
            <person name="Rankin M."/>
            <person name="McCullough T.M."/>
            <person name="Qu P."/>
            <person name="Korobeynikov A."/>
            <person name="Smith J.L."/>
            <person name="Gerwick L."/>
            <person name="Gerwick W.H."/>
        </authorList>
    </citation>
    <scope>NUCLEOTIDE SEQUENCE [LARGE SCALE GENOMIC DNA]</scope>
    <source>
        <strain evidence="8 9">PAB10Feb10-1</strain>
    </source>
</reference>
<dbReference type="PANTHER" id="PTHR46499:SF1">
    <property type="entry name" value="QUEUINE TRNA-RIBOSYLTRANSFERASE"/>
    <property type="match status" value="1"/>
</dbReference>
<feature type="region of interest" description="RNA binding" evidence="6">
    <location>
        <begin position="249"/>
        <end position="255"/>
    </location>
</feature>
<dbReference type="OrthoDB" id="9805417at2"/>
<dbReference type="GO" id="GO:0008479">
    <property type="term" value="F:tRNA-guanosine(34) queuine transglycosylase activity"/>
    <property type="evidence" value="ECO:0007669"/>
    <property type="project" value="UniProtKB-UniRule"/>
</dbReference>
<keyword evidence="6" id="KW-0862">Zinc</keyword>
<feature type="binding site" evidence="6">
    <location>
        <position position="311"/>
    </location>
    <ligand>
        <name>Zn(2+)</name>
        <dbReference type="ChEBI" id="CHEBI:29105"/>
    </ligand>
</feature>
<gene>
    <name evidence="6 8" type="primary">tgt</name>
    <name evidence="8" type="ORF">D5R40_16630</name>
</gene>
<dbReference type="EMBL" id="RCBY01000091">
    <property type="protein sequence ID" value="RQH39622.1"/>
    <property type="molecule type" value="Genomic_DNA"/>
</dbReference>
<dbReference type="GO" id="GO:0005829">
    <property type="term" value="C:cytosol"/>
    <property type="evidence" value="ECO:0007669"/>
    <property type="project" value="TreeGrafter"/>
</dbReference>
<dbReference type="AlphaFoldDB" id="A0A3N6R8A5"/>
<dbReference type="Pfam" id="PF01702">
    <property type="entry name" value="TGT"/>
    <property type="match status" value="1"/>
</dbReference>
<feature type="region of interest" description="RNA binding; important for wobble base 34 recognition" evidence="6">
    <location>
        <begin position="273"/>
        <end position="277"/>
    </location>
</feature>
<comment type="subunit">
    <text evidence="6">Homodimer. Within each dimer, one monomer is responsible for RNA recognition and catalysis, while the other monomer binds to the replacement base PreQ1.</text>
</comment>
<keyword evidence="1 6" id="KW-0328">Glycosyltransferase</keyword>
<feature type="binding site" evidence="6">
    <location>
        <position position="337"/>
    </location>
    <ligand>
        <name>Zn(2+)</name>
        <dbReference type="ChEBI" id="CHEBI:29105"/>
    </ligand>
</feature>
<comment type="cofactor">
    <cofactor evidence="6">
        <name>Zn(2+)</name>
        <dbReference type="ChEBI" id="CHEBI:29105"/>
    </cofactor>
    <text evidence="6">Binds 1 zinc ion per subunit.</text>
</comment>
<dbReference type="InterPro" id="IPR004803">
    <property type="entry name" value="TGT"/>
</dbReference>
<feature type="active site" description="Proton acceptor" evidence="6">
    <location>
        <position position="95"/>
    </location>
</feature>
<dbReference type="EC" id="2.4.2.29" evidence="6"/>
<feature type="binding site" evidence="6">
    <location>
        <position position="308"/>
    </location>
    <ligand>
        <name>Zn(2+)</name>
        <dbReference type="ChEBI" id="CHEBI:29105"/>
    </ligand>
</feature>
<dbReference type="Proteomes" id="UP000269154">
    <property type="component" value="Unassembled WGS sequence"/>
</dbReference>
<evidence type="ECO:0000256" key="2">
    <source>
        <dbReference type="ARBA" id="ARBA00022679"/>
    </source>
</evidence>
<evidence type="ECO:0000313" key="8">
    <source>
        <dbReference type="EMBL" id="RQH39622.1"/>
    </source>
</evidence>
<comment type="pathway">
    <text evidence="6">tRNA modification; tRNA-queuosine biosynthesis.</text>
</comment>
<dbReference type="UniPathway" id="UPA00392"/>
<feature type="binding site" evidence="6">
    <location>
        <position position="191"/>
    </location>
    <ligand>
        <name>substrate</name>
    </ligand>
</feature>
<evidence type="ECO:0000256" key="1">
    <source>
        <dbReference type="ARBA" id="ARBA00022676"/>
    </source>
</evidence>
<protein>
    <recommendedName>
        <fullName evidence="6">Queuine tRNA-ribosyltransferase</fullName>
        <ecNumber evidence="6">2.4.2.29</ecNumber>
    </recommendedName>
    <alternativeName>
        <fullName evidence="6">Guanine insertion enzyme</fullName>
    </alternativeName>
    <alternativeName>
        <fullName evidence="6">tRNA-guanine transglycosylase</fullName>
    </alternativeName>
</protein>
<dbReference type="SUPFAM" id="SSF51713">
    <property type="entry name" value="tRNA-guanine transglycosylase"/>
    <property type="match status" value="1"/>
</dbReference>
<evidence type="ECO:0000256" key="5">
    <source>
        <dbReference type="ARBA" id="ARBA00050112"/>
    </source>
</evidence>
<comment type="similarity">
    <text evidence="6">Belongs to the queuine tRNA-ribosyltransferase family.</text>
</comment>
<comment type="catalytic activity">
    <reaction evidence="5 6">
        <text>7-aminomethyl-7-carbaguanine + guanosine(34) in tRNA = 7-aminomethyl-7-carbaguanosine(34) in tRNA + guanine</text>
        <dbReference type="Rhea" id="RHEA:24104"/>
        <dbReference type="Rhea" id="RHEA-COMP:10341"/>
        <dbReference type="Rhea" id="RHEA-COMP:10342"/>
        <dbReference type="ChEBI" id="CHEBI:16235"/>
        <dbReference type="ChEBI" id="CHEBI:58703"/>
        <dbReference type="ChEBI" id="CHEBI:74269"/>
        <dbReference type="ChEBI" id="CHEBI:82833"/>
        <dbReference type="EC" id="2.4.2.29"/>
    </reaction>
</comment>
<feature type="active site" description="Nucleophile" evidence="6">
    <location>
        <position position="268"/>
    </location>
</feature>